<evidence type="ECO:0000313" key="2">
    <source>
        <dbReference type="EMBL" id="MCW3486394.1"/>
    </source>
</evidence>
<accession>A0ABT3IQZ6</accession>
<reference evidence="2 3" key="1">
    <citation type="submission" date="2022-10" db="EMBL/GenBank/DDBJ databases">
        <title>Chitinophaga nivalis PC15 sp. nov., isolated from Pyeongchang county, South Korea.</title>
        <authorList>
            <person name="Trinh H.N."/>
        </authorList>
    </citation>
    <scope>NUCLEOTIDE SEQUENCE [LARGE SCALE GENOMIC DNA]</scope>
    <source>
        <strain evidence="2 3">PC14</strain>
    </source>
</reference>
<feature type="chain" id="PRO_5046901110" description="YD repeat-containing protein" evidence="1">
    <location>
        <begin position="25"/>
        <end position="292"/>
    </location>
</feature>
<dbReference type="EMBL" id="JAPDNS010000002">
    <property type="protein sequence ID" value="MCW3486394.1"/>
    <property type="molecule type" value="Genomic_DNA"/>
</dbReference>
<keyword evidence="3" id="KW-1185">Reference proteome</keyword>
<dbReference type="Proteomes" id="UP001207742">
    <property type="component" value="Unassembled WGS sequence"/>
</dbReference>
<gene>
    <name evidence="2" type="ORF">OL497_21010</name>
</gene>
<evidence type="ECO:0000256" key="1">
    <source>
        <dbReference type="SAM" id="SignalP"/>
    </source>
</evidence>
<feature type="signal peptide" evidence="1">
    <location>
        <begin position="1"/>
        <end position="24"/>
    </location>
</feature>
<proteinExistence type="predicted"/>
<evidence type="ECO:0000313" key="3">
    <source>
        <dbReference type="Proteomes" id="UP001207742"/>
    </source>
</evidence>
<comment type="caution">
    <text evidence="2">The sequence shown here is derived from an EMBL/GenBank/DDBJ whole genome shotgun (WGS) entry which is preliminary data.</text>
</comment>
<evidence type="ECO:0008006" key="4">
    <source>
        <dbReference type="Google" id="ProtNLM"/>
    </source>
</evidence>
<protein>
    <recommendedName>
        <fullName evidence="4">YD repeat-containing protein</fullName>
    </recommendedName>
</protein>
<dbReference type="Gene3D" id="2.180.10.10">
    <property type="entry name" value="RHS repeat-associated core"/>
    <property type="match status" value="1"/>
</dbReference>
<organism evidence="2 3">
    <name type="scientific">Chitinophaga nivalis</name>
    <dbReference type="NCBI Taxonomy" id="2991709"/>
    <lineage>
        <taxon>Bacteria</taxon>
        <taxon>Pseudomonadati</taxon>
        <taxon>Bacteroidota</taxon>
        <taxon>Chitinophagia</taxon>
        <taxon>Chitinophagales</taxon>
        <taxon>Chitinophagaceae</taxon>
        <taxon>Chitinophaga</taxon>
    </lineage>
</organism>
<dbReference type="RefSeq" id="WP_264733210.1">
    <property type="nucleotide sequence ID" value="NZ_JAPDNR010000001.1"/>
</dbReference>
<keyword evidence="1" id="KW-0732">Signal</keyword>
<sequence length="292" mass="33112">MQNNYLPQKICLLFFISLASLFMACDKTANPQPISGAASGAAKAPIWLLKKAVSTGKYNNFEKIFFYNAQHQLIRSEKKPADSSSLPGGSYYFTYNSNGLLSSYYSSPDRWDSVSLQYDAQNRLVTHSTLRSLNLYYFNYYAKNSNIIGTTFSRINIILFGKSVSFRKEYVYDAIGNVTKVLTTSKSALFPGLPAPPPPDTSLIPTTTLLTYDDHPNFLRSLQLTGPGFFEQDIVLSESILFPVLSTNNITADDTYYYRYIYNKDNLVQQVNVYHKSGNVFSRSIRFEYIRI</sequence>
<name>A0ABT3IQZ6_9BACT</name>